<dbReference type="PANTHER" id="PTHR42759">
    <property type="entry name" value="MOXR FAMILY PROTEIN"/>
    <property type="match status" value="1"/>
</dbReference>
<evidence type="ECO:0000256" key="2">
    <source>
        <dbReference type="ARBA" id="ARBA00022840"/>
    </source>
</evidence>
<feature type="compositionally biased region" description="Low complexity" evidence="4">
    <location>
        <begin position="22"/>
        <end position="33"/>
    </location>
</feature>
<dbReference type="Gene3D" id="1.10.8.80">
    <property type="entry name" value="Magnesium chelatase subunit I, C-Terminal domain"/>
    <property type="match status" value="1"/>
</dbReference>
<sequence>MTSAGGFPAGAGGYQTPGGHSASPANEAPPGGAEGLAAEVHTLERAIFEVKRIIVGQDQLVERMLVGLLSKGHVLLEGVPGVAKTLAVETFARVVGGTFSRIQFTPDLVPTDIIGTRIYRQGREEFDTELGPVVANFLLADEINRAPAKVQSALLEVMQERHVSIGGRTFPMPSPFLVMATQNPIEHEGVYPLPEAQRDRFLFKINVGYPSPEEEREIIYRMGVTPPQAKQILSTGDLLRLQEIAANNFVHHALVDYVVRVVFATRKPEQLGMNDVKSWVAFGASPRASLGIIAAARSLALVRGRDYVIPQDVIEVIPDVLRHRLVLTYDALADEISPEIVINRVLQTVALPQVNAVPQQGHSVPPVMQAAAAASGR</sequence>
<evidence type="ECO:0000313" key="10">
    <source>
        <dbReference type="Proteomes" id="UP000189452"/>
    </source>
</evidence>
<reference evidence="8 10" key="3">
    <citation type="submission" date="2017-02" db="EMBL/GenBank/DDBJ databases">
        <title>Protein polymorphisms may explain contrasting epidemiological fitness of two variants of a multidrug-resistant Mycobacterium tuberculosis strain.</title>
        <authorList>
            <person name="Bigi M.M."/>
            <person name="Lopez B."/>
            <person name="Blanco F.C."/>
            <person name="Sasiain M.C."/>
            <person name="De La Barrera S."/>
            <person name="Ritacco V."/>
            <person name="Bigi F."/>
            <person name="Soria M.A."/>
        </authorList>
    </citation>
    <scope>NUCLEOTIDE SEQUENCE [LARGE SCALE GENOMIC DNA]</scope>
    <source>
        <strain evidence="8 10">6548</strain>
    </source>
</reference>
<dbReference type="PIRSF" id="PIRSF002849">
    <property type="entry name" value="AAA_ATPase_chaperone_MoxR_prd"/>
    <property type="match status" value="1"/>
</dbReference>
<evidence type="ECO:0000256" key="3">
    <source>
        <dbReference type="ARBA" id="ARBA00061607"/>
    </source>
</evidence>
<dbReference type="SUPFAM" id="SSF52540">
    <property type="entry name" value="P-loop containing nucleoside triphosphate hydrolases"/>
    <property type="match status" value="1"/>
</dbReference>
<dbReference type="RefSeq" id="WP_003898890.1">
    <property type="nucleotide sequence ID" value="NZ_CAKOBQ010000001.1"/>
</dbReference>
<dbReference type="EMBL" id="LWDQ01000001">
    <property type="protein sequence ID" value="OMH59399.1"/>
    <property type="molecule type" value="Genomic_DNA"/>
</dbReference>
<dbReference type="CDD" id="cd00009">
    <property type="entry name" value="AAA"/>
    <property type="match status" value="1"/>
</dbReference>
<reference evidence="8 10" key="2">
    <citation type="submission" date="2016-04" db="EMBL/GenBank/DDBJ databases">
        <authorList>
            <person name="Bigi M."/>
            <person name="Bigi F."/>
            <person name="Soria M.A."/>
        </authorList>
    </citation>
    <scope>NUCLEOTIDE SEQUENCE [LARGE SCALE GENOMIC DNA]</scope>
    <source>
        <strain evidence="8 10">6548</strain>
    </source>
</reference>
<dbReference type="AlphaFoldDB" id="A0A0E8TS93"/>
<evidence type="ECO:0000256" key="1">
    <source>
        <dbReference type="ARBA" id="ARBA00022741"/>
    </source>
</evidence>
<proteinExistence type="inferred from homology"/>
<protein>
    <submittedName>
        <fullName evidence="8">Denitrification regulatory protein NirQ</fullName>
    </submittedName>
    <submittedName>
        <fullName evidence="7">Magnesium chelatase</fullName>
    </submittedName>
</protein>
<dbReference type="FunFam" id="1.10.8.80:FF:000003">
    <property type="entry name" value="Transcriptional regulator moxR1"/>
    <property type="match status" value="1"/>
</dbReference>
<keyword evidence="1" id="KW-0547">Nucleotide-binding</keyword>
<feature type="region of interest" description="Disordered" evidence="4">
    <location>
        <begin position="1"/>
        <end position="33"/>
    </location>
</feature>
<evidence type="ECO:0000256" key="4">
    <source>
        <dbReference type="SAM" id="MobiDB-lite"/>
    </source>
</evidence>
<evidence type="ECO:0000313" key="8">
    <source>
        <dbReference type="EMBL" id="OMH59399.1"/>
    </source>
</evidence>
<comment type="similarity">
    <text evidence="3">Belongs to the MoxR family.</text>
</comment>
<feature type="domain" description="ChlI/MoxR AAA lid" evidence="6">
    <location>
        <begin position="279"/>
        <end position="341"/>
    </location>
</feature>
<reference evidence="7 9" key="1">
    <citation type="submission" date="2015-03" db="EMBL/GenBank/DDBJ databases">
        <authorList>
            <consortium name="Pathogen Informatics"/>
        </authorList>
    </citation>
    <scope>NUCLEOTIDE SEQUENCE [LARGE SCALE GENOMIC DNA]</scope>
    <source>
        <strain evidence="7 9">H09601792</strain>
    </source>
</reference>
<dbReference type="PANTHER" id="PTHR42759:SF1">
    <property type="entry name" value="MAGNESIUM-CHELATASE SUBUNIT CHLD"/>
    <property type="match status" value="1"/>
</dbReference>
<dbReference type="GO" id="GO:0016887">
    <property type="term" value="F:ATP hydrolysis activity"/>
    <property type="evidence" value="ECO:0007669"/>
    <property type="project" value="InterPro"/>
</dbReference>
<dbReference type="FunFam" id="3.40.50.300:FF:000640">
    <property type="entry name" value="MoxR family ATPase"/>
    <property type="match status" value="1"/>
</dbReference>
<name>A0A0E8TS93_MYCTX</name>
<dbReference type="Proteomes" id="UP000046947">
    <property type="component" value="Unassembled WGS sequence"/>
</dbReference>
<evidence type="ECO:0000313" key="7">
    <source>
        <dbReference type="EMBL" id="CFE46981.1"/>
    </source>
</evidence>
<feature type="compositionally biased region" description="Gly residues" evidence="4">
    <location>
        <begin position="7"/>
        <end position="16"/>
    </location>
</feature>
<dbReference type="GO" id="GO:0005524">
    <property type="term" value="F:ATP binding"/>
    <property type="evidence" value="ECO:0007669"/>
    <property type="project" value="UniProtKB-KW"/>
</dbReference>
<dbReference type="Pfam" id="PF17863">
    <property type="entry name" value="AAA_lid_2"/>
    <property type="match status" value="1"/>
</dbReference>
<dbReference type="Proteomes" id="UP000189452">
    <property type="component" value="Chromosome"/>
</dbReference>
<dbReference type="EMBL" id="CFOH01000050">
    <property type="protein sequence ID" value="CFE46981.1"/>
    <property type="molecule type" value="Genomic_DNA"/>
</dbReference>
<dbReference type="InterPro" id="IPR027417">
    <property type="entry name" value="P-loop_NTPase"/>
</dbReference>
<organism evidence="8 10">
    <name type="scientific">Mycobacterium tuberculosis</name>
    <dbReference type="NCBI Taxonomy" id="1773"/>
    <lineage>
        <taxon>Bacteria</taxon>
        <taxon>Bacillati</taxon>
        <taxon>Actinomycetota</taxon>
        <taxon>Actinomycetes</taxon>
        <taxon>Mycobacteriales</taxon>
        <taxon>Mycobacteriaceae</taxon>
        <taxon>Mycobacterium</taxon>
        <taxon>Mycobacterium tuberculosis complex</taxon>
    </lineage>
</organism>
<dbReference type="Gene3D" id="3.40.50.300">
    <property type="entry name" value="P-loop containing nucleotide triphosphate hydrolases"/>
    <property type="match status" value="1"/>
</dbReference>
<dbReference type="Pfam" id="PF07726">
    <property type="entry name" value="AAA_3"/>
    <property type="match status" value="1"/>
</dbReference>
<keyword evidence="2" id="KW-0067">ATP-binding</keyword>
<evidence type="ECO:0000313" key="9">
    <source>
        <dbReference type="Proteomes" id="UP000046947"/>
    </source>
</evidence>
<evidence type="ECO:0000259" key="6">
    <source>
        <dbReference type="Pfam" id="PF17863"/>
    </source>
</evidence>
<accession>A0A0E8TS93</accession>
<dbReference type="InterPro" id="IPR011703">
    <property type="entry name" value="ATPase_AAA-3"/>
</dbReference>
<dbReference type="InterPro" id="IPR050764">
    <property type="entry name" value="CbbQ/NirQ/NorQ/GpvN"/>
</dbReference>
<feature type="domain" description="ATPase AAA-3" evidence="5">
    <location>
        <begin position="73"/>
        <end position="203"/>
    </location>
</feature>
<evidence type="ECO:0000259" key="5">
    <source>
        <dbReference type="Pfam" id="PF07726"/>
    </source>
</evidence>
<gene>
    <name evidence="8" type="primary">nirQ</name>
    <name evidence="8" type="ORF">A4S10_01567</name>
    <name evidence="7" type="ORF">ERS007688_00536</name>
</gene>
<dbReference type="InterPro" id="IPR041628">
    <property type="entry name" value="ChlI/MoxR_AAA_lid"/>
</dbReference>